<accession>F0SXN6</accession>
<keyword evidence="3" id="KW-1185">Reference proteome</keyword>
<dbReference type="Gene3D" id="1.10.260.40">
    <property type="entry name" value="lambda repressor-like DNA-binding domains"/>
    <property type="match status" value="1"/>
</dbReference>
<proteinExistence type="predicted"/>
<dbReference type="KEGG" id="sgy:Sgly_1569"/>
<protein>
    <submittedName>
        <fullName evidence="2">Helix-turn-helix domain protein</fullName>
    </submittedName>
</protein>
<dbReference type="PROSITE" id="PS50943">
    <property type="entry name" value="HTH_CROC1"/>
    <property type="match status" value="1"/>
</dbReference>
<dbReference type="GO" id="GO:0003677">
    <property type="term" value="F:DNA binding"/>
    <property type="evidence" value="ECO:0007669"/>
    <property type="project" value="InterPro"/>
</dbReference>
<dbReference type="HOGENOM" id="CLU_066192_33_0_9"/>
<dbReference type="InterPro" id="IPR010982">
    <property type="entry name" value="Lambda_DNA-bd_dom_sf"/>
</dbReference>
<dbReference type="RefSeq" id="WP_013624739.1">
    <property type="nucleotide sequence ID" value="NC_015172.1"/>
</dbReference>
<feature type="domain" description="HTH cro/C1-type" evidence="1">
    <location>
        <begin position="16"/>
        <end position="70"/>
    </location>
</feature>
<dbReference type="STRING" id="645991.Sgly_1569"/>
<sequence>MHNKDKYDFKPFGQAIKKARENRGWTRERLAHLVDLAPRYIMSLENKGQHPSFQVFYELVTLFDISVDQFFFQNKDTEKRRSVASSIGSLTSYMIQI</sequence>
<dbReference type="SUPFAM" id="SSF47413">
    <property type="entry name" value="lambda repressor-like DNA-binding domains"/>
    <property type="match status" value="1"/>
</dbReference>
<reference evidence="3" key="2">
    <citation type="submission" date="2011-02" db="EMBL/GenBank/DDBJ databases">
        <title>The complete genome of Syntrophobotulus glycolicus DSM 8271.</title>
        <authorList>
            <person name="Lucas S."/>
            <person name="Copeland A."/>
            <person name="Lapidus A."/>
            <person name="Bruce D."/>
            <person name="Goodwin L."/>
            <person name="Pitluck S."/>
            <person name="Kyrpides N."/>
            <person name="Mavromatis K."/>
            <person name="Pagani I."/>
            <person name="Ivanova N."/>
            <person name="Mikhailova N."/>
            <person name="Chertkov O."/>
            <person name="Held B."/>
            <person name="Detter J.C."/>
            <person name="Tapia R."/>
            <person name="Han C."/>
            <person name="Land M."/>
            <person name="Hauser L."/>
            <person name="Markowitz V."/>
            <person name="Cheng J.-F."/>
            <person name="Hugenholtz P."/>
            <person name="Woyke T."/>
            <person name="Wu D."/>
            <person name="Spring S."/>
            <person name="Schroeder M."/>
            <person name="Brambilla E."/>
            <person name="Klenk H.-P."/>
            <person name="Eisen J.A."/>
        </authorList>
    </citation>
    <scope>NUCLEOTIDE SEQUENCE [LARGE SCALE GENOMIC DNA]</scope>
    <source>
        <strain evidence="3">DSM 8271 / FlGlyR</strain>
    </source>
</reference>
<dbReference type="EMBL" id="CP002547">
    <property type="protein sequence ID" value="ADY55869.1"/>
    <property type="molecule type" value="Genomic_DNA"/>
</dbReference>
<gene>
    <name evidence="2" type="ordered locus">Sgly_1569</name>
</gene>
<dbReference type="Pfam" id="PF01381">
    <property type="entry name" value="HTH_3"/>
    <property type="match status" value="1"/>
</dbReference>
<name>F0SXN6_SYNGF</name>
<reference evidence="2 3" key="1">
    <citation type="journal article" date="2011" name="Stand. Genomic Sci.">
        <title>Complete genome sequence of Syntrophobotulus glycolicus type strain (FlGlyR).</title>
        <authorList>
            <person name="Han C."/>
            <person name="Mwirichia R."/>
            <person name="Chertkov O."/>
            <person name="Held B."/>
            <person name="Lapidus A."/>
            <person name="Nolan M."/>
            <person name="Lucas S."/>
            <person name="Hammon N."/>
            <person name="Deshpande S."/>
            <person name="Cheng J.F."/>
            <person name="Tapia R."/>
            <person name="Goodwin L."/>
            <person name="Pitluck S."/>
            <person name="Huntemann M."/>
            <person name="Liolios K."/>
            <person name="Ivanova N."/>
            <person name="Pagani I."/>
            <person name="Mavromatis K."/>
            <person name="Ovchinikova G."/>
            <person name="Pati A."/>
            <person name="Chen A."/>
            <person name="Palaniappan K."/>
            <person name="Land M."/>
            <person name="Hauser L."/>
            <person name="Brambilla E.M."/>
            <person name="Rohde M."/>
            <person name="Spring S."/>
            <person name="Sikorski J."/>
            <person name="Goker M."/>
            <person name="Woyke T."/>
            <person name="Bristow J."/>
            <person name="Eisen J.A."/>
            <person name="Markowitz V."/>
            <person name="Hugenholtz P."/>
            <person name="Kyrpides N.C."/>
            <person name="Klenk H.P."/>
            <person name="Detter J.C."/>
        </authorList>
    </citation>
    <scope>NUCLEOTIDE SEQUENCE [LARGE SCALE GENOMIC DNA]</scope>
    <source>
        <strain evidence="3">DSM 8271 / FlGlyR</strain>
    </source>
</reference>
<dbReference type="eggNOG" id="COG1476">
    <property type="taxonomic scope" value="Bacteria"/>
</dbReference>
<evidence type="ECO:0000313" key="3">
    <source>
        <dbReference type="Proteomes" id="UP000007488"/>
    </source>
</evidence>
<dbReference type="CDD" id="cd00093">
    <property type="entry name" value="HTH_XRE"/>
    <property type="match status" value="1"/>
</dbReference>
<dbReference type="Proteomes" id="UP000007488">
    <property type="component" value="Chromosome"/>
</dbReference>
<organism evidence="2 3">
    <name type="scientific">Syntrophobotulus glycolicus (strain DSM 8271 / FlGlyR)</name>
    <dbReference type="NCBI Taxonomy" id="645991"/>
    <lineage>
        <taxon>Bacteria</taxon>
        <taxon>Bacillati</taxon>
        <taxon>Bacillota</taxon>
        <taxon>Clostridia</taxon>
        <taxon>Eubacteriales</taxon>
        <taxon>Desulfitobacteriaceae</taxon>
        <taxon>Syntrophobotulus</taxon>
    </lineage>
</organism>
<dbReference type="SMART" id="SM00530">
    <property type="entry name" value="HTH_XRE"/>
    <property type="match status" value="1"/>
</dbReference>
<dbReference type="InterPro" id="IPR001387">
    <property type="entry name" value="Cro/C1-type_HTH"/>
</dbReference>
<evidence type="ECO:0000259" key="1">
    <source>
        <dbReference type="PROSITE" id="PS50943"/>
    </source>
</evidence>
<evidence type="ECO:0000313" key="2">
    <source>
        <dbReference type="EMBL" id="ADY55869.1"/>
    </source>
</evidence>
<dbReference type="AlphaFoldDB" id="F0SXN6"/>